<dbReference type="RefSeq" id="WP_387699025.1">
    <property type="nucleotide sequence ID" value="NZ_JBIAMX010000002.1"/>
</dbReference>
<evidence type="ECO:0000313" key="2">
    <source>
        <dbReference type="Proteomes" id="UP001601444"/>
    </source>
</evidence>
<dbReference type="InterPro" id="IPR046373">
    <property type="entry name" value="Acyl-CoA_Oxase/DH_mid-dom_sf"/>
</dbReference>
<protein>
    <recommendedName>
        <fullName evidence="3">Acyl-CoA dehydrogenase</fullName>
    </recommendedName>
</protein>
<dbReference type="SUPFAM" id="SSF47203">
    <property type="entry name" value="Acyl-CoA dehydrogenase C-terminal domain-like"/>
    <property type="match status" value="2"/>
</dbReference>
<dbReference type="SUPFAM" id="SSF56645">
    <property type="entry name" value="Acyl-CoA dehydrogenase NM domain-like"/>
    <property type="match status" value="1"/>
</dbReference>
<dbReference type="PANTHER" id="PTHR10909:SF382">
    <property type="entry name" value="ACYL-COENZYME A OXIDASE"/>
    <property type="match status" value="1"/>
</dbReference>
<name>A0ABW6PI45_9NOCA</name>
<accession>A0ABW6PI45</accession>
<keyword evidence="2" id="KW-1185">Reference proteome</keyword>
<reference evidence="1 2" key="1">
    <citation type="submission" date="2024-10" db="EMBL/GenBank/DDBJ databases">
        <title>The Natural Products Discovery Center: Release of the First 8490 Sequenced Strains for Exploring Actinobacteria Biosynthetic Diversity.</title>
        <authorList>
            <person name="Kalkreuter E."/>
            <person name="Kautsar S.A."/>
            <person name="Yang D."/>
            <person name="Bader C.D."/>
            <person name="Teijaro C.N."/>
            <person name="Fluegel L."/>
            <person name="Davis C.M."/>
            <person name="Simpson J.R."/>
            <person name="Lauterbach L."/>
            <person name="Steele A.D."/>
            <person name="Gui C."/>
            <person name="Meng S."/>
            <person name="Li G."/>
            <person name="Viehrig K."/>
            <person name="Ye F."/>
            <person name="Su P."/>
            <person name="Kiefer A.F."/>
            <person name="Nichols A."/>
            <person name="Cepeda A.J."/>
            <person name="Yan W."/>
            <person name="Fan B."/>
            <person name="Jiang Y."/>
            <person name="Adhikari A."/>
            <person name="Zheng C.-J."/>
            <person name="Schuster L."/>
            <person name="Cowan T.M."/>
            <person name="Smanski M.J."/>
            <person name="Chevrette M.G."/>
            <person name="De Carvalho L.P.S."/>
            <person name="Shen B."/>
        </authorList>
    </citation>
    <scope>NUCLEOTIDE SEQUENCE [LARGE SCALE GENOMIC DNA]</scope>
    <source>
        <strain evidence="1 2">NPDC004045</strain>
    </source>
</reference>
<dbReference type="EMBL" id="JBIAMX010000002">
    <property type="protein sequence ID" value="MFF0541995.1"/>
    <property type="molecule type" value="Genomic_DNA"/>
</dbReference>
<evidence type="ECO:0000313" key="1">
    <source>
        <dbReference type="EMBL" id="MFF0541995.1"/>
    </source>
</evidence>
<dbReference type="Gene3D" id="2.40.110.10">
    <property type="entry name" value="Butyryl-CoA Dehydrogenase, subunit A, domain 2"/>
    <property type="match status" value="1"/>
</dbReference>
<dbReference type="Proteomes" id="UP001601444">
    <property type="component" value="Unassembled WGS sequence"/>
</dbReference>
<evidence type="ECO:0008006" key="3">
    <source>
        <dbReference type="Google" id="ProtNLM"/>
    </source>
</evidence>
<dbReference type="PANTHER" id="PTHR10909">
    <property type="entry name" value="ELECTRON TRANSPORT OXIDOREDUCTASE"/>
    <property type="match status" value="1"/>
</dbReference>
<dbReference type="InterPro" id="IPR009100">
    <property type="entry name" value="AcylCoA_DH/oxidase_NM_dom_sf"/>
</dbReference>
<dbReference type="InterPro" id="IPR036250">
    <property type="entry name" value="AcylCo_DH-like_C"/>
</dbReference>
<dbReference type="Gene3D" id="1.20.140.10">
    <property type="entry name" value="Butyryl-CoA Dehydrogenase, subunit A, domain 3"/>
    <property type="match status" value="2"/>
</dbReference>
<gene>
    <name evidence="1" type="ORF">ACFYTF_04080</name>
</gene>
<dbReference type="InterPro" id="IPR012258">
    <property type="entry name" value="Acyl-CoA_oxidase"/>
</dbReference>
<organism evidence="1 2">
    <name type="scientific">Nocardia thailandica</name>
    <dbReference type="NCBI Taxonomy" id="257275"/>
    <lineage>
        <taxon>Bacteria</taxon>
        <taxon>Bacillati</taxon>
        <taxon>Actinomycetota</taxon>
        <taxon>Actinomycetes</taxon>
        <taxon>Mycobacteriales</taxon>
        <taxon>Nocardiaceae</taxon>
        <taxon>Nocardia</taxon>
    </lineage>
</organism>
<proteinExistence type="predicted"/>
<sequence>MRAAVLGGPPPLRDRVRAAVVGLGDGPCTGVTSAREADRGPGLLRAVIAELGGSAAAIAADPLVRGQLCEWAAVAAPHLIPVLTGHLDLTVGAIAALGNGSAYQGALAAELDDGRALGVLALTELGGTNGADQRTTATWDGARDGFVLDSPTVGSWKFMPNVASASARVGVVTARLIVDGADEGVLPFLLRFRHPDGSPVPGLGVRALPDKSWAPMDHAMMRFDRVFVPRAALLGGDWAVMSPAGRLDCDLAPRARWHRAIGMLGEGRLDLAQAASAAARAGLAVLHRYSSTRKPGALVMAERGTVRRDVVSALAAVTATSVLGRRLRELRAGSAAGEPAHAVWSMLAKPLLAHTAHDVLTTCRRRGAAQAALRVNRIGDWLGVVEGIITAEGESQVLLKQAGSLVAAGHDITALRLPHQPPERPWYLGMLTDRELALATGVRDGDHRAAGTAIDADTAAIELATATGERLATEAVLASAAASRRGGDTAAAAVLESVAAVYALEQIHARGGWYAARGQLSPDRAGRVEAELLRHRGVLADHRDSLIDAFDIPLDDLDAPMASPDYLRWWRDWAEGPADRDATDAGREARR</sequence>
<comment type="caution">
    <text evidence="1">The sequence shown here is derived from an EMBL/GenBank/DDBJ whole genome shotgun (WGS) entry which is preliminary data.</text>
</comment>